<keyword evidence="4" id="KW-1185">Reference proteome</keyword>
<dbReference type="Proteomes" id="UP001152797">
    <property type="component" value="Unassembled WGS sequence"/>
</dbReference>
<reference evidence="2" key="1">
    <citation type="submission" date="2022-10" db="EMBL/GenBank/DDBJ databases">
        <authorList>
            <person name="Chen Y."/>
            <person name="Dougan E. K."/>
            <person name="Chan C."/>
            <person name="Rhodes N."/>
            <person name="Thang M."/>
        </authorList>
    </citation>
    <scope>NUCLEOTIDE SEQUENCE</scope>
</reference>
<name>A0A9P1GEM2_9DINO</name>
<accession>A0A9P1GEM2</accession>
<feature type="compositionally biased region" description="Basic and acidic residues" evidence="1">
    <location>
        <begin position="31"/>
        <end position="41"/>
    </location>
</feature>
<evidence type="ECO:0000256" key="1">
    <source>
        <dbReference type="SAM" id="MobiDB-lite"/>
    </source>
</evidence>
<sequence>MRSSTTSIVQDLMARNPGELEAPPVVTRSSTSDRGREKEKPQMAAQHAAGTCLPCIFFMKVPPCCKFGDECTHCHLCTVDEARKRRNRISYEKRKVNRKLAHQL</sequence>
<comment type="caution">
    <text evidence="2">The sequence shown here is derived from an EMBL/GenBank/DDBJ whole genome shotgun (WGS) entry which is preliminary data.</text>
</comment>
<evidence type="ECO:0008006" key="5">
    <source>
        <dbReference type="Google" id="ProtNLM"/>
    </source>
</evidence>
<reference evidence="3" key="2">
    <citation type="submission" date="2024-04" db="EMBL/GenBank/DDBJ databases">
        <authorList>
            <person name="Chen Y."/>
            <person name="Shah S."/>
            <person name="Dougan E. K."/>
            <person name="Thang M."/>
            <person name="Chan C."/>
        </authorList>
    </citation>
    <scope>NUCLEOTIDE SEQUENCE [LARGE SCALE GENOMIC DNA]</scope>
</reference>
<dbReference type="EMBL" id="CAMXCT030004079">
    <property type="protein sequence ID" value="CAL4794871.1"/>
    <property type="molecule type" value="Genomic_DNA"/>
</dbReference>
<proteinExistence type="predicted"/>
<dbReference type="EMBL" id="CAMXCT010004079">
    <property type="protein sequence ID" value="CAI4007559.1"/>
    <property type="molecule type" value="Genomic_DNA"/>
</dbReference>
<protein>
    <recommendedName>
        <fullName evidence="5">C3H1-type domain-containing protein</fullName>
    </recommendedName>
</protein>
<dbReference type="EMBL" id="CAMXCT020004079">
    <property type="protein sequence ID" value="CAL1160934.1"/>
    <property type="molecule type" value="Genomic_DNA"/>
</dbReference>
<feature type="region of interest" description="Disordered" evidence="1">
    <location>
        <begin position="1"/>
        <end position="42"/>
    </location>
</feature>
<evidence type="ECO:0000313" key="2">
    <source>
        <dbReference type="EMBL" id="CAI4007559.1"/>
    </source>
</evidence>
<dbReference type="OrthoDB" id="406987at2759"/>
<evidence type="ECO:0000313" key="4">
    <source>
        <dbReference type="Proteomes" id="UP001152797"/>
    </source>
</evidence>
<gene>
    <name evidence="2" type="ORF">C1SCF055_LOCUS33105</name>
</gene>
<evidence type="ECO:0000313" key="3">
    <source>
        <dbReference type="EMBL" id="CAL1160934.1"/>
    </source>
</evidence>
<organism evidence="2">
    <name type="scientific">Cladocopium goreaui</name>
    <dbReference type="NCBI Taxonomy" id="2562237"/>
    <lineage>
        <taxon>Eukaryota</taxon>
        <taxon>Sar</taxon>
        <taxon>Alveolata</taxon>
        <taxon>Dinophyceae</taxon>
        <taxon>Suessiales</taxon>
        <taxon>Symbiodiniaceae</taxon>
        <taxon>Cladocopium</taxon>
    </lineage>
</organism>
<dbReference type="AlphaFoldDB" id="A0A9P1GEM2"/>